<dbReference type="Proteomes" id="UP000231019">
    <property type="component" value="Unassembled WGS sequence"/>
</dbReference>
<accession>A0A2M7G6C5</accession>
<reference evidence="1 2" key="1">
    <citation type="submission" date="2017-09" db="EMBL/GenBank/DDBJ databases">
        <title>Depth-based differentiation of microbial function through sediment-hosted aquifers and enrichment of novel symbionts in the deep terrestrial subsurface.</title>
        <authorList>
            <person name="Probst A.J."/>
            <person name="Ladd B."/>
            <person name="Jarett J.K."/>
            <person name="Geller-Mcgrath D.E."/>
            <person name="Sieber C.M."/>
            <person name="Emerson J.B."/>
            <person name="Anantharaman K."/>
            <person name="Thomas B.C."/>
            <person name="Malmstrom R."/>
            <person name="Stieglmeier M."/>
            <person name="Klingl A."/>
            <person name="Woyke T."/>
            <person name="Ryan C.M."/>
            <person name="Banfield J.F."/>
        </authorList>
    </citation>
    <scope>NUCLEOTIDE SEQUENCE [LARGE SCALE GENOMIC DNA]</scope>
    <source>
        <strain evidence="1">CG17_big_fil_post_rev_8_21_14_2_50_48_46</strain>
    </source>
</reference>
<comment type="caution">
    <text evidence="1">The sequence shown here is derived from an EMBL/GenBank/DDBJ whole genome shotgun (WGS) entry which is preliminary data.</text>
</comment>
<organism evidence="1 2">
    <name type="scientific">bacterium (Candidatus Blackallbacteria) CG17_big_fil_post_rev_8_21_14_2_50_48_46</name>
    <dbReference type="NCBI Taxonomy" id="2014261"/>
    <lineage>
        <taxon>Bacteria</taxon>
        <taxon>Candidatus Blackallbacteria</taxon>
    </lineage>
</organism>
<dbReference type="AlphaFoldDB" id="A0A2M7G6C5"/>
<gene>
    <name evidence="1" type="ORF">COW36_08820</name>
</gene>
<protein>
    <submittedName>
        <fullName evidence="1">Uncharacterized protein</fullName>
    </submittedName>
</protein>
<evidence type="ECO:0000313" key="1">
    <source>
        <dbReference type="EMBL" id="PIW17587.1"/>
    </source>
</evidence>
<proteinExistence type="predicted"/>
<dbReference type="EMBL" id="PFFQ01000023">
    <property type="protein sequence ID" value="PIW17587.1"/>
    <property type="molecule type" value="Genomic_DNA"/>
</dbReference>
<sequence length="662" mass="74232">MSDPKDQIQFQQHQIIPDAGIYRTPTQGKTAKDKTLPTVGSRILTMPAVQTAFVSFGLEGLKSILLQEMVKLDWPQLQDEMLYLAEGANEHKEIKRALRATKLLAAQWLDDPRQKPEVQEKCQYIFDSISTFGNLNVQAPDSPAAAMGESVQVAFPNTGPLEPVGAEEEHELQAGNAMLLITDLQGHFKKLETLLQNIQLAQYKGDILHWTASPDFYLMLVGDLFNKSPFSTWGDSVGSDVYSIIKTLQRFIKVAPERILLSYGSYDLDLASKAAFYHPVSGFMGSELGINAQAQAIPALLSYLKGTSQPNQSDFAWKWDEQSQSYELASAYQVSGVPYLTVPALADGSGPDISALLEFYEALLKTMIQPNLNARPRSLQELDALAARLMPPATEQLNLLVLKNSLGRCLHFEGLLEGTGTIRFLRERIAGMHIFKAGMVEFFALHPEIQEITLDMLATIKEQGEAGWQVPELEPFLLNSRTLQQAHIDPKRLLAVLESLGLSQLNDWLGLSETHFYQLLKEQKALGRMIPEFFQQRDEKGFLNAYRQFRWELINENPTGLAGFALNMDGISRRGEPMMRKMATLDERTRKSYSKTFLMDLCREELPFEIAVEPEGIVAELQIPGAGGFVISLLIDDSVAIYKDMKEQLHMPVKHAAWIEIR</sequence>
<dbReference type="Gene3D" id="3.60.21.10">
    <property type="match status" value="1"/>
</dbReference>
<evidence type="ECO:0000313" key="2">
    <source>
        <dbReference type="Proteomes" id="UP000231019"/>
    </source>
</evidence>
<dbReference type="InterPro" id="IPR029052">
    <property type="entry name" value="Metallo-depent_PP-like"/>
</dbReference>
<name>A0A2M7G6C5_9BACT</name>